<evidence type="ECO:0000256" key="7">
    <source>
        <dbReference type="ARBA" id="ARBA00022723"/>
    </source>
</evidence>
<dbReference type="InterPro" id="IPR000994">
    <property type="entry name" value="Pept_M24"/>
</dbReference>
<dbReference type="EMBL" id="KB933223">
    <property type="protein sequence ID" value="EON98251.1"/>
    <property type="molecule type" value="Genomic_DNA"/>
</dbReference>
<dbReference type="GO" id="GO:0006508">
    <property type="term" value="P:proteolysis"/>
    <property type="evidence" value="ECO:0007669"/>
    <property type="project" value="TreeGrafter"/>
</dbReference>
<keyword evidence="6" id="KW-0031">Aminopeptidase</keyword>
<evidence type="ECO:0000259" key="12">
    <source>
        <dbReference type="SMART" id="SM01011"/>
    </source>
</evidence>
<comment type="cofactor">
    <cofactor evidence="2">
        <name>Mn(2+)</name>
        <dbReference type="ChEBI" id="CHEBI:29035"/>
    </cofactor>
</comment>
<dbReference type="InterPro" id="IPR007865">
    <property type="entry name" value="Aminopep_P_N"/>
</dbReference>
<feature type="domain" description="Aminopeptidase P N-terminal" evidence="12">
    <location>
        <begin position="96"/>
        <end position="230"/>
    </location>
</feature>
<dbReference type="Proteomes" id="UP000014074">
    <property type="component" value="Unassembled WGS sequence"/>
</dbReference>
<dbReference type="RefSeq" id="XP_007916923.1">
    <property type="nucleotide sequence ID" value="XM_007918732.1"/>
</dbReference>
<reference evidence="14" key="1">
    <citation type="journal article" date="2013" name="Genome Announc.">
        <title>Draft genome sequence of the ascomycete Phaeoacremonium aleophilum strain UCR-PA7, a causal agent of the esca disease complex in grapevines.</title>
        <authorList>
            <person name="Blanco-Ulate B."/>
            <person name="Rolshausen P."/>
            <person name="Cantu D."/>
        </authorList>
    </citation>
    <scope>NUCLEOTIDE SEQUENCE [LARGE SCALE GENOMIC DNA]</scope>
    <source>
        <strain evidence="14">UCR-PA7</strain>
    </source>
</reference>
<dbReference type="GO" id="GO:0030145">
    <property type="term" value="F:manganese ion binding"/>
    <property type="evidence" value="ECO:0007669"/>
    <property type="project" value="InterPro"/>
</dbReference>
<evidence type="ECO:0000256" key="2">
    <source>
        <dbReference type="ARBA" id="ARBA00001936"/>
    </source>
</evidence>
<name>R8BG06_PHAM7</name>
<dbReference type="EC" id="3.4.11.9" evidence="5"/>
<evidence type="ECO:0000313" key="14">
    <source>
        <dbReference type="Proteomes" id="UP000014074"/>
    </source>
</evidence>
<dbReference type="PANTHER" id="PTHR43226:SF1">
    <property type="entry name" value="XAA-PRO DIPEPTIDASE"/>
    <property type="match status" value="1"/>
</dbReference>
<dbReference type="Pfam" id="PF00557">
    <property type="entry name" value="Peptidase_M24"/>
    <property type="match status" value="1"/>
</dbReference>
<dbReference type="HOGENOM" id="CLU_017266_1_2_1"/>
<comment type="function">
    <text evidence="3">Catalyzes the removal of a penultimate prolyl residue from the N-termini of peptides.</text>
</comment>
<keyword evidence="10" id="KW-0464">Manganese</keyword>
<comment type="similarity">
    <text evidence="4">Belongs to the peptidase M24B family.</text>
</comment>
<dbReference type="InterPro" id="IPR052433">
    <property type="entry name" value="X-Pro_dipept-like"/>
</dbReference>
<evidence type="ECO:0000256" key="9">
    <source>
        <dbReference type="ARBA" id="ARBA00023049"/>
    </source>
</evidence>
<dbReference type="InterPro" id="IPR029149">
    <property type="entry name" value="Creatin/AminoP/Spt16_N"/>
</dbReference>
<keyword evidence="8" id="KW-0378">Hydrolase</keyword>
<dbReference type="Pfam" id="PF05195">
    <property type="entry name" value="AMP_N"/>
    <property type="match status" value="1"/>
</dbReference>
<dbReference type="KEGG" id="tmn:UCRPA7_6193"/>
<proteinExistence type="inferred from homology"/>
<keyword evidence="14" id="KW-1185">Reference proteome</keyword>
<keyword evidence="7" id="KW-0479">Metal-binding</keyword>
<evidence type="ECO:0000256" key="1">
    <source>
        <dbReference type="ARBA" id="ARBA00001424"/>
    </source>
</evidence>
<dbReference type="CDD" id="cd01087">
    <property type="entry name" value="Prolidase"/>
    <property type="match status" value="1"/>
</dbReference>
<dbReference type="OrthoDB" id="10261878at2759"/>
<dbReference type="FunFam" id="3.90.230.10:FF:000002">
    <property type="entry name" value="Xaa-Pro aminopeptidase 3"/>
    <property type="match status" value="1"/>
</dbReference>
<dbReference type="GO" id="GO:0070006">
    <property type="term" value="F:metalloaminopeptidase activity"/>
    <property type="evidence" value="ECO:0007669"/>
    <property type="project" value="InterPro"/>
</dbReference>
<protein>
    <recommendedName>
        <fullName evidence="5">Xaa-Pro aminopeptidase</fullName>
        <ecNumber evidence="5">3.4.11.9</ecNumber>
    </recommendedName>
    <alternativeName>
        <fullName evidence="11">Aminoacylproline aminopeptidase</fullName>
    </alternativeName>
</protein>
<dbReference type="GeneID" id="19326823"/>
<gene>
    <name evidence="13" type="ORF">UCRPA7_6193</name>
</gene>
<dbReference type="SUPFAM" id="SSF53092">
    <property type="entry name" value="Creatinase/prolidase N-terminal domain"/>
    <property type="match status" value="1"/>
</dbReference>
<keyword evidence="6" id="KW-0645">Protease</keyword>
<evidence type="ECO:0000256" key="8">
    <source>
        <dbReference type="ARBA" id="ARBA00022801"/>
    </source>
</evidence>
<keyword evidence="9" id="KW-0482">Metalloprotease</keyword>
<dbReference type="InterPro" id="IPR036005">
    <property type="entry name" value="Creatinase/aminopeptidase-like"/>
</dbReference>
<evidence type="ECO:0000256" key="4">
    <source>
        <dbReference type="ARBA" id="ARBA00008766"/>
    </source>
</evidence>
<dbReference type="Gene3D" id="3.90.230.10">
    <property type="entry name" value="Creatinase/methionine aminopeptidase superfamily"/>
    <property type="match status" value="1"/>
</dbReference>
<dbReference type="eggNOG" id="KOG2737">
    <property type="taxonomic scope" value="Eukaryota"/>
</dbReference>
<evidence type="ECO:0000256" key="11">
    <source>
        <dbReference type="ARBA" id="ARBA00030849"/>
    </source>
</evidence>
<evidence type="ECO:0000256" key="10">
    <source>
        <dbReference type="ARBA" id="ARBA00023211"/>
    </source>
</evidence>
<dbReference type="SMART" id="SM01011">
    <property type="entry name" value="AMP_N"/>
    <property type="match status" value="1"/>
</dbReference>
<organism evidence="13 14">
    <name type="scientific">Phaeoacremonium minimum (strain UCR-PA7)</name>
    <name type="common">Esca disease fungus</name>
    <name type="synonym">Togninia minima</name>
    <dbReference type="NCBI Taxonomy" id="1286976"/>
    <lineage>
        <taxon>Eukaryota</taxon>
        <taxon>Fungi</taxon>
        <taxon>Dikarya</taxon>
        <taxon>Ascomycota</taxon>
        <taxon>Pezizomycotina</taxon>
        <taxon>Sordariomycetes</taxon>
        <taxon>Sordariomycetidae</taxon>
        <taxon>Togniniales</taxon>
        <taxon>Togniniaceae</taxon>
        <taxon>Phaeoacremonium</taxon>
    </lineage>
</organism>
<dbReference type="PANTHER" id="PTHR43226">
    <property type="entry name" value="XAA-PRO AMINOPEPTIDASE 3"/>
    <property type="match status" value="1"/>
</dbReference>
<dbReference type="Gene3D" id="3.40.350.10">
    <property type="entry name" value="Creatinase/prolidase N-terminal domain"/>
    <property type="match status" value="1"/>
</dbReference>
<evidence type="ECO:0000256" key="5">
    <source>
        <dbReference type="ARBA" id="ARBA00012574"/>
    </source>
</evidence>
<evidence type="ECO:0000256" key="6">
    <source>
        <dbReference type="ARBA" id="ARBA00022438"/>
    </source>
</evidence>
<sequence length="545" mass="61011">MLPRSHQYTRLITRRLKHFTITPASSRCIATAASRAPKRLITPSHQTGSFPREVDRRHPELRCFATHSQHITKLSDQGNQTSGTMATYEEVLKGKYPAKLHVKRVVDYIRSKVPDASGVLYLEGRMTKMIEDNDEAEHFRQRRYFYYVTGCPLADCHYIYDISTSKSTLFIPPIDPESVIWSGLPTTAEEALELYDVDEVKYTNDVNATLTHLGSKVPKSTVFAIPEQVSDHITFLEYDNKNLSILKEAIEVSRVIKSDYEIALIEKANEISSAAHRAVLEKVAHVKNEQELEAVFLANCVSRGAKEQAYHSIVASGRAAATLHYVKNDQPVEGKLNLLLDAGAEWNCYAADITRTFPISGKFSKESRAIYDIVLKMQLDCIAALKEGVKWDDVHELAHKIAIDGLLELGILQGDKDEIFKSRTSVAFLPHGLGHYLGMDTHDTGGNANYADKDPMFRYLRVRGTLPAGSVITVEPGIYFCSFIIEPFLKDPVHSKYIDAAVLDKYWDVGGVRIEDNILITHDGSKNLTPAVKDVAEMEKIIAGN</sequence>
<accession>R8BG06</accession>
<evidence type="ECO:0000313" key="13">
    <source>
        <dbReference type="EMBL" id="EON98251.1"/>
    </source>
</evidence>
<dbReference type="AlphaFoldDB" id="R8BG06"/>
<dbReference type="SUPFAM" id="SSF55920">
    <property type="entry name" value="Creatinase/aminopeptidase"/>
    <property type="match status" value="1"/>
</dbReference>
<comment type="catalytic activity">
    <reaction evidence="1">
        <text>Release of any N-terminal amino acid, including proline, that is linked to proline, even from a dipeptide or tripeptide.</text>
        <dbReference type="EC" id="3.4.11.9"/>
    </reaction>
</comment>
<evidence type="ECO:0000256" key="3">
    <source>
        <dbReference type="ARBA" id="ARBA00002443"/>
    </source>
</evidence>